<proteinExistence type="predicted"/>
<sequence>MAQKLYPLAPSTWGAAVEIPVDHVSQAALFSDFAGKRGTSYVPVVLEANPLNASWRLRLHNAASQNSMLAGPVLGEVSPQWRSLFDEVERVHSSILKPVALAAVKLERDIGQFEVNLLLPEPQLAVPRNNAPETATVLRAGDMLVIDTTEGEFNAADLAHRSPGQWFVGLQALGDTAVATLDGKVLGSLAEPEVVEWVRSYEHGNLWARAILLDGMAALDAASPDEGTDTVPPLSAAPARQITPWQVIDFPDGSWAITVERDAAIDPQDTVHPKHTARYVSLEGKGRPDELDAPTEMFARLDETETPDKPTAPAAPAKRPDATRVAQNDRPEGYLTEVEKVQLRRRNRKRRRGGRHRR</sequence>
<dbReference type="Proteomes" id="UP000591626">
    <property type="component" value="Unassembled WGS sequence"/>
</dbReference>
<evidence type="ECO:0000256" key="1">
    <source>
        <dbReference type="SAM" id="MobiDB-lite"/>
    </source>
</evidence>
<feature type="compositionally biased region" description="Basic and acidic residues" evidence="1">
    <location>
        <begin position="318"/>
        <end position="342"/>
    </location>
</feature>
<dbReference type="AlphaFoldDB" id="A0AAP6XJN7"/>
<comment type="caution">
    <text evidence="2">The sequence shown here is derived from an EMBL/GenBank/DDBJ whole genome shotgun (WGS) entry which is preliminary data.</text>
</comment>
<reference evidence="2 3" key="1">
    <citation type="submission" date="2020-03" db="EMBL/GenBank/DDBJ databases">
        <title>Draft genome sequences of bacterial isolates from the female urobiome.</title>
        <authorList>
            <person name="Miller-Ensminger T."/>
            <person name="Wolfe A.J."/>
            <person name="Putonti C."/>
        </authorList>
    </citation>
    <scope>NUCLEOTIDE SEQUENCE [LARGE SCALE GENOMIC DNA]</scope>
    <source>
        <strain evidence="2 3">UMB8490</strain>
    </source>
</reference>
<accession>A0AAP6XJN7</accession>
<evidence type="ECO:0000313" key="2">
    <source>
        <dbReference type="EMBL" id="NJJ03745.1"/>
    </source>
</evidence>
<dbReference type="RefSeq" id="WP_101740275.1">
    <property type="nucleotide sequence ID" value="NZ_JAAUVV010000007.1"/>
</dbReference>
<feature type="compositionally biased region" description="Basic residues" evidence="1">
    <location>
        <begin position="343"/>
        <end position="358"/>
    </location>
</feature>
<protein>
    <submittedName>
        <fullName evidence="2">Uncharacterized protein</fullName>
    </submittedName>
</protein>
<feature type="region of interest" description="Disordered" evidence="1">
    <location>
        <begin position="302"/>
        <end position="358"/>
    </location>
</feature>
<organism evidence="2 3">
    <name type="scientific">Corynebacterium coyleae</name>
    <dbReference type="NCBI Taxonomy" id="53374"/>
    <lineage>
        <taxon>Bacteria</taxon>
        <taxon>Bacillati</taxon>
        <taxon>Actinomycetota</taxon>
        <taxon>Actinomycetes</taxon>
        <taxon>Mycobacteriales</taxon>
        <taxon>Corynebacteriaceae</taxon>
        <taxon>Corynebacterium</taxon>
    </lineage>
</organism>
<dbReference type="EMBL" id="JAAUVV010000007">
    <property type="protein sequence ID" value="NJJ03745.1"/>
    <property type="molecule type" value="Genomic_DNA"/>
</dbReference>
<name>A0AAP6XJN7_9CORY</name>
<evidence type="ECO:0000313" key="3">
    <source>
        <dbReference type="Proteomes" id="UP000591626"/>
    </source>
</evidence>
<gene>
    <name evidence="2" type="ORF">HC138_05175</name>
</gene>